<feature type="region of interest" description="Disordered" evidence="2">
    <location>
        <begin position="136"/>
        <end position="155"/>
    </location>
</feature>
<dbReference type="OrthoDB" id="148089at2759"/>
<gene>
    <name evidence="3" type="ORF">Poli38472_006539</name>
</gene>
<dbReference type="EMBL" id="SPLM01000145">
    <property type="protein sequence ID" value="TMW56529.1"/>
    <property type="molecule type" value="Genomic_DNA"/>
</dbReference>
<reference evidence="3" key="1">
    <citation type="submission" date="2019-03" db="EMBL/GenBank/DDBJ databases">
        <title>Long read genome sequence of the mycoparasitic Pythium oligandrum ATCC 38472 isolated from sugarbeet rhizosphere.</title>
        <authorList>
            <person name="Gaulin E."/>
        </authorList>
    </citation>
    <scope>NUCLEOTIDE SEQUENCE</scope>
    <source>
        <strain evidence="3">ATCC 38472_TT</strain>
    </source>
</reference>
<sequence length="391" mass="45088">MEPNENVELPELEPVVAPLTAEEKQARQRLHVRRTYYRKLHRLQTLRTEVQQLEAQYQQLVDRNKLMEACAFVADLPEFLDEKEYQKHLRLREYQEVSGLQTRLQQQNEALQAAVADYDQYVEYVKTLVDTEQGWSKYSSSSSDETESPETRLSSVLNQSPVVIPTLRAPLTVEYCRQVALQRYEEIRRIRESPDALSTGASVFGWRDKRHHDKDLVNFYLTKTFPDISVEQLMVRGWNYLSAPRHMASLYSASITPQIFMVQRVDADTVVLMRVFSSADGNSLIRSFYLASRLRIPTGYCVIYRSLDNSLLAPYQNPPGIQDRWVNYNTWVTMEHVGERGQSCALSFGGEVHHALAAMSHAWMIEVLYIVMRWESLVVGSRVVIENGGTS</sequence>
<feature type="coiled-coil region" evidence="1">
    <location>
        <begin position="43"/>
        <end position="70"/>
    </location>
</feature>
<name>A0A8K1C4S0_PYTOL</name>
<evidence type="ECO:0000256" key="2">
    <source>
        <dbReference type="SAM" id="MobiDB-lite"/>
    </source>
</evidence>
<evidence type="ECO:0000256" key="1">
    <source>
        <dbReference type="SAM" id="Coils"/>
    </source>
</evidence>
<keyword evidence="1" id="KW-0175">Coiled coil</keyword>
<keyword evidence="4" id="KW-1185">Reference proteome</keyword>
<organism evidence="3 4">
    <name type="scientific">Pythium oligandrum</name>
    <name type="common">Mycoparasitic fungus</name>
    <dbReference type="NCBI Taxonomy" id="41045"/>
    <lineage>
        <taxon>Eukaryota</taxon>
        <taxon>Sar</taxon>
        <taxon>Stramenopiles</taxon>
        <taxon>Oomycota</taxon>
        <taxon>Peronosporomycetes</taxon>
        <taxon>Pythiales</taxon>
        <taxon>Pythiaceae</taxon>
        <taxon>Pythium</taxon>
    </lineage>
</organism>
<comment type="caution">
    <text evidence="3">The sequence shown here is derived from an EMBL/GenBank/DDBJ whole genome shotgun (WGS) entry which is preliminary data.</text>
</comment>
<dbReference type="CDD" id="cd14686">
    <property type="entry name" value="bZIP"/>
    <property type="match status" value="1"/>
</dbReference>
<accession>A0A8K1C4S0</accession>
<dbReference type="Proteomes" id="UP000794436">
    <property type="component" value="Unassembled WGS sequence"/>
</dbReference>
<protein>
    <submittedName>
        <fullName evidence="3">Uncharacterized protein</fullName>
    </submittedName>
</protein>
<dbReference type="AlphaFoldDB" id="A0A8K1C4S0"/>
<evidence type="ECO:0000313" key="3">
    <source>
        <dbReference type="EMBL" id="TMW56529.1"/>
    </source>
</evidence>
<evidence type="ECO:0000313" key="4">
    <source>
        <dbReference type="Proteomes" id="UP000794436"/>
    </source>
</evidence>
<proteinExistence type="predicted"/>